<dbReference type="Gene3D" id="3.40.50.1110">
    <property type="entry name" value="SGNH hydrolase"/>
    <property type="match status" value="1"/>
</dbReference>
<evidence type="ECO:0000313" key="2">
    <source>
        <dbReference type="EMBL" id="GJD92412.1"/>
    </source>
</evidence>
<evidence type="ECO:0000313" key="3">
    <source>
        <dbReference type="Proteomes" id="UP001055247"/>
    </source>
</evidence>
<dbReference type="InterPro" id="IPR051532">
    <property type="entry name" value="Ester_Hydrolysis_Enzymes"/>
</dbReference>
<dbReference type="PANTHER" id="PTHR30383">
    <property type="entry name" value="THIOESTERASE 1/PROTEASE 1/LYSOPHOSPHOLIPASE L1"/>
    <property type="match status" value="1"/>
</dbReference>
<sequence>MHSFSDSRARPPRRWTRRGVLAVGACAAVTAVYAEDQAQRNARLAREHLDRRLPEIRTALAQAQPGFVFLAGNSHAEIVAPALARRVLLVNGGIGGTSARGYAAQLDALPFSARAGTAVLFVGTNDILRRADPLSESTRAGFEAAAARIIDWLRAHADVVLVAAVPPLGPEAAAIRDPAAVDAYSAVLRSLCERHGCRFLDPFAGLRDGGPGLTTQAAPPDGVHLRDYDRLAADLAALMTVR</sequence>
<dbReference type="EMBL" id="BPQO01000044">
    <property type="protein sequence ID" value="GJD92412.1"/>
    <property type="molecule type" value="Genomic_DNA"/>
</dbReference>
<gene>
    <name evidence="2" type="ORF">BHAOGJBA_5966</name>
</gene>
<dbReference type="GO" id="GO:0016788">
    <property type="term" value="F:hydrolase activity, acting on ester bonds"/>
    <property type="evidence" value="ECO:0007669"/>
    <property type="project" value="UniProtKB-ARBA"/>
</dbReference>
<feature type="domain" description="SGNH hydrolase-type esterase" evidence="1">
    <location>
        <begin position="73"/>
        <end position="225"/>
    </location>
</feature>
<comment type="caution">
    <text evidence="2">The sequence shown here is derived from an EMBL/GenBank/DDBJ whole genome shotgun (WGS) entry which is preliminary data.</text>
</comment>
<evidence type="ECO:0000259" key="1">
    <source>
        <dbReference type="Pfam" id="PF13472"/>
    </source>
</evidence>
<organism evidence="2 3">
    <name type="scientific">Methylobacterium hispanicum</name>
    <dbReference type="NCBI Taxonomy" id="270350"/>
    <lineage>
        <taxon>Bacteria</taxon>
        <taxon>Pseudomonadati</taxon>
        <taxon>Pseudomonadota</taxon>
        <taxon>Alphaproteobacteria</taxon>
        <taxon>Hyphomicrobiales</taxon>
        <taxon>Methylobacteriaceae</taxon>
        <taxon>Methylobacterium</taxon>
    </lineage>
</organism>
<dbReference type="AlphaFoldDB" id="A0AAV4ZW47"/>
<protein>
    <recommendedName>
        <fullName evidence="1">SGNH hydrolase-type esterase domain-containing protein</fullName>
    </recommendedName>
</protein>
<proteinExistence type="predicted"/>
<dbReference type="Pfam" id="PF13472">
    <property type="entry name" value="Lipase_GDSL_2"/>
    <property type="match status" value="1"/>
</dbReference>
<reference evidence="2" key="2">
    <citation type="submission" date="2021-08" db="EMBL/GenBank/DDBJ databases">
        <authorList>
            <person name="Tani A."/>
            <person name="Ola A."/>
            <person name="Ogura Y."/>
            <person name="Katsura K."/>
            <person name="Hayashi T."/>
        </authorList>
    </citation>
    <scope>NUCLEOTIDE SEQUENCE</scope>
    <source>
        <strain evidence="2">DSM 16372</strain>
    </source>
</reference>
<accession>A0AAV4ZW47</accession>
<keyword evidence="3" id="KW-1185">Reference proteome</keyword>
<reference evidence="2" key="1">
    <citation type="journal article" date="2016" name="Front. Microbiol.">
        <title>Genome Sequence of the Piezophilic, Mesophilic Sulfate-Reducing Bacterium Desulfovibrio indicus J2T.</title>
        <authorList>
            <person name="Cao J."/>
            <person name="Maignien L."/>
            <person name="Shao Z."/>
            <person name="Alain K."/>
            <person name="Jebbar M."/>
        </authorList>
    </citation>
    <scope>NUCLEOTIDE SEQUENCE</scope>
    <source>
        <strain evidence="2">DSM 16372</strain>
    </source>
</reference>
<name>A0AAV4ZW47_9HYPH</name>
<dbReference type="SUPFAM" id="SSF52266">
    <property type="entry name" value="SGNH hydrolase"/>
    <property type="match status" value="1"/>
</dbReference>
<dbReference type="InterPro" id="IPR013830">
    <property type="entry name" value="SGNH_hydro"/>
</dbReference>
<dbReference type="Proteomes" id="UP001055247">
    <property type="component" value="Unassembled WGS sequence"/>
</dbReference>
<dbReference type="InterPro" id="IPR036514">
    <property type="entry name" value="SGNH_hydro_sf"/>
</dbReference>